<dbReference type="PANTHER" id="PTHR11183">
    <property type="entry name" value="GLYCOGENIN SUBFAMILY MEMBER"/>
    <property type="match status" value="1"/>
</dbReference>
<proteinExistence type="predicted"/>
<dbReference type="AlphaFoldDB" id="A0A9P1IZU0"/>
<protein>
    <submittedName>
        <fullName evidence="3">Uncharacterized protein</fullName>
    </submittedName>
</protein>
<accession>A0A9P1IZU0</accession>
<dbReference type="InterPro" id="IPR029044">
    <property type="entry name" value="Nucleotide-diphossugar_trans"/>
</dbReference>
<gene>
    <name evidence="3" type="ORF">CAMP_LOCUS16706</name>
</gene>
<feature type="chain" id="PRO_5040212887" evidence="2">
    <location>
        <begin position="20"/>
        <end position="446"/>
    </location>
</feature>
<feature type="transmembrane region" description="Helical" evidence="1">
    <location>
        <begin position="373"/>
        <end position="392"/>
    </location>
</feature>
<dbReference type="Proteomes" id="UP001152747">
    <property type="component" value="Unassembled WGS sequence"/>
</dbReference>
<sequence>MFWTKCIVFSIIFTGFVNSEKFAYVSVLSSNDFLLPAQVLAHRLKMLNDSIPYIIIVTQDINNDSISALQNQGVQIQHDLKIDTPYLKTHRARKYQYTKIRLWQMTEFDVIAHLDLDVLPLENISSIFHCGDFCASFRHSDMFNSGVFVLKPNIEVFKDMEKHVQSMISYDGGDQGFLNTYFSDLKYSGMFNEYNLTRRCENDKMSRLSAAFNYDIGMYYLNGGRFLVEPKIIHYTMGPTKPWFWWTYPVFDLNHYWFTARLELDSEIGDNYLINCLRLVTFNVLFIAGFYAQKKVLEFIAADNMINENPSKFEKLAFCHFIYLFIIWFNFQITPNYAYPIPTWIFFSSNVAWMTTILISTYTQIRFGNQPSIFLFAGCILLINLSHLMFYVTAAINPYFGKRALFGIAYLIIQHFIVSSYIRRFLIEKTRGKHVRYHRIPISRLE</sequence>
<keyword evidence="2" id="KW-0732">Signal</keyword>
<comment type="caution">
    <text evidence="3">The sequence shown here is derived from an EMBL/GenBank/DDBJ whole genome shotgun (WGS) entry which is preliminary data.</text>
</comment>
<feature type="signal peptide" evidence="2">
    <location>
        <begin position="1"/>
        <end position="19"/>
    </location>
</feature>
<feature type="transmembrane region" description="Helical" evidence="1">
    <location>
        <begin position="337"/>
        <end position="361"/>
    </location>
</feature>
<feature type="transmembrane region" description="Helical" evidence="1">
    <location>
        <begin position="313"/>
        <end position="331"/>
    </location>
</feature>
<dbReference type="CDD" id="cd02537">
    <property type="entry name" value="GT8_Glycogenin"/>
    <property type="match status" value="1"/>
</dbReference>
<evidence type="ECO:0000313" key="4">
    <source>
        <dbReference type="Proteomes" id="UP001152747"/>
    </source>
</evidence>
<dbReference type="InterPro" id="IPR050587">
    <property type="entry name" value="GNT1/Glycosyltrans_8"/>
</dbReference>
<evidence type="ECO:0000256" key="1">
    <source>
        <dbReference type="SAM" id="Phobius"/>
    </source>
</evidence>
<keyword evidence="1" id="KW-1133">Transmembrane helix</keyword>
<keyword evidence="1" id="KW-0472">Membrane</keyword>
<feature type="transmembrane region" description="Helical" evidence="1">
    <location>
        <begin position="404"/>
        <end position="422"/>
    </location>
</feature>
<dbReference type="Gene3D" id="3.90.550.10">
    <property type="entry name" value="Spore Coat Polysaccharide Biosynthesis Protein SpsA, Chain A"/>
    <property type="match status" value="1"/>
</dbReference>
<keyword evidence="4" id="KW-1185">Reference proteome</keyword>
<evidence type="ECO:0000256" key="2">
    <source>
        <dbReference type="SAM" id="SignalP"/>
    </source>
</evidence>
<dbReference type="SUPFAM" id="SSF53448">
    <property type="entry name" value="Nucleotide-diphospho-sugar transferases"/>
    <property type="match status" value="1"/>
</dbReference>
<name>A0A9P1IZU0_9PELO</name>
<dbReference type="OrthoDB" id="2014201at2759"/>
<evidence type="ECO:0000313" key="3">
    <source>
        <dbReference type="EMBL" id="CAI5454069.1"/>
    </source>
</evidence>
<reference evidence="3" key="1">
    <citation type="submission" date="2022-11" db="EMBL/GenBank/DDBJ databases">
        <authorList>
            <person name="Kikuchi T."/>
        </authorList>
    </citation>
    <scope>NUCLEOTIDE SEQUENCE</scope>
    <source>
        <strain evidence="3">PS1010</strain>
    </source>
</reference>
<dbReference type="EMBL" id="CANHGI010000006">
    <property type="protein sequence ID" value="CAI5454069.1"/>
    <property type="molecule type" value="Genomic_DNA"/>
</dbReference>
<organism evidence="3 4">
    <name type="scientific">Caenorhabditis angaria</name>
    <dbReference type="NCBI Taxonomy" id="860376"/>
    <lineage>
        <taxon>Eukaryota</taxon>
        <taxon>Metazoa</taxon>
        <taxon>Ecdysozoa</taxon>
        <taxon>Nematoda</taxon>
        <taxon>Chromadorea</taxon>
        <taxon>Rhabditida</taxon>
        <taxon>Rhabditina</taxon>
        <taxon>Rhabditomorpha</taxon>
        <taxon>Rhabditoidea</taxon>
        <taxon>Rhabditidae</taxon>
        <taxon>Peloderinae</taxon>
        <taxon>Caenorhabditis</taxon>
    </lineage>
</organism>
<keyword evidence="1" id="KW-0812">Transmembrane</keyword>